<evidence type="ECO:0000256" key="5">
    <source>
        <dbReference type="SAM" id="Phobius"/>
    </source>
</evidence>
<evidence type="ECO:0000259" key="6">
    <source>
        <dbReference type="PROSITE" id="PS50262"/>
    </source>
</evidence>
<reference evidence="7 8" key="1">
    <citation type="journal article" date="2015" name="Genome Biol.">
        <title>Comparative genomics of Steinernema reveals deeply conserved gene regulatory networks.</title>
        <authorList>
            <person name="Dillman A.R."/>
            <person name="Macchietto M."/>
            <person name="Porter C.F."/>
            <person name="Rogers A."/>
            <person name="Williams B."/>
            <person name="Antoshechkin I."/>
            <person name="Lee M.M."/>
            <person name="Goodwin Z."/>
            <person name="Lu X."/>
            <person name="Lewis E.E."/>
            <person name="Goodrich-Blair H."/>
            <person name="Stock S.P."/>
            <person name="Adams B.J."/>
            <person name="Sternberg P.W."/>
            <person name="Mortazavi A."/>
        </authorList>
    </citation>
    <scope>NUCLEOTIDE SEQUENCE [LARGE SCALE GENOMIC DNA]</scope>
    <source>
        <strain evidence="7 8">ALL</strain>
    </source>
</reference>
<dbReference type="Gene3D" id="1.20.1070.10">
    <property type="entry name" value="Rhodopsin 7-helix transmembrane proteins"/>
    <property type="match status" value="1"/>
</dbReference>
<feature type="domain" description="G-protein coupled receptors family 1 profile" evidence="6">
    <location>
        <begin position="1"/>
        <end position="105"/>
    </location>
</feature>
<feature type="transmembrane region" description="Helical" evidence="5">
    <location>
        <begin position="84"/>
        <end position="105"/>
    </location>
</feature>
<keyword evidence="4 5" id="KW-0472">Membrane</keyword>
<dbReference type="SUPFAM" id="SSF81321">
    <property type="entry name" value="Family A G protein-coupled receptor-like"/>
    <property type="match status" value="1"/>
</dbReference>
<dbReference type="Pfam" id="PF10328">
    <property type="entry name" value="7TM_GPCR_Srx"/>
    <property type="match status" value="1"/>
</dbReference>
<comment type="caution">
    <text evidence="7">The sequence shown here is derived from an EMBL/GenBank/DDBJ whole genome shotgun (WGS) entry which is preliminary data.</text>
</comment>
<name>A0A4U5NYF6_STECR</name>
<evidence type="ECO:0000256" key="2">
    <source>
        <dbReference type="ARBA" id="ARBA00022692"/>
    </source>
</evidence>
<dbReference type="PANTHER" id="PTHR23017">
    <property type="entry name" value="SERPENTINE RECEPTOR, CLASS X"/>
    <property type="match status" value="1"/>
</dbReference>
<dbReference type="InterPro" id="IPR019430">
    <property type="entry name" value="7TM_GPCR_serpentine_rcpt_Srx"/>
</dbReference>
<dbReference type="PROSITE" id="PS50262">
    <property type="entry name" value="G_PROTEIN_RECEP_F1_2"/>
    <property type="match status" value="1"/>
</dbReference>
<evidence type="ECO:0000313" key="8">
    <source>
        <dbReference type="Proteomes" id="UP000298663"/>
    </source>
</evidence>
<dbReference type="CDD" id="cd00637">
    <property type="entry name" value="7tm_classA_rhodopsin-like"/>
    <property type="match status" value="1"/>
</dbReference>
<dbReference type="AlphaFoldDB" id="A0A4U5NYF6"/>
<organism evidence="7 8">
    <name type="scientific">Steinernema carpocapsae</name>
    <name type="common">Entomopathogenic nematode</name>
    <dbReference type="NCBI Taxonomy" id="34508"/>
    <lineage>
        <taxon>Eukaryota</taxon>
        <taxon>Metazoa</taxon>
        <taxon>Ecdysozoa</taxon>
        <taxon>Nematoda</taxon>
        <taxon>Chromadorea</taxon>
        <taxon>Rhabditida</taxon>
        <taxon>Tylenchina</taxon>
        <taxon>Panagrolaimomorpha</taxon>
        <taxon>Strongyloidoidea</taxon>
        <taxon>Steinernematidae</taxon>
        <taxon>Steinernema</taxon>
    </lineage>
</organism>
<dbReference type="EMBL" id="AZBU02000003">
    <property type="protein sequence ID" value="TKR88343.1"/>
    <property type="molecule type" value="Genomic_DNA"/>
</dbReference>
<evidence type="ECO:0000256" key="1">
    <source>
        <dbReference type="ARBA" id="ARBA00004370"/>
    </source>
</evidence>
<dbReference type="InterPro" id="IPR017452">
    <property type="entry name" value="GPCR_Rhodpsn_7TM"/>
</dbReference>
<evidence type="ECO:0000313" key="7">
    <source>
        <dbReference type="EMBL" id="TKR88343.1"/>
    </source>
</evidence>
<evidence type="ECO:0000256" key="3">
    <source>
        <dbReference type="ARBA" id="ARBA00022989"/>
    </source>
</evidence>
<reference evidence="7 8" key="2">
    <citation type="journal article" date="2019" name="G3 (Bethesda)">
        <title>Hybrid Assembly of the Genome of the Entomopathogenic Nematode Steinernema carpocapsae Identifies the X-Chromosome.</title>
        <authorList>
            <person name="Serra L."/>
            <person name="Macchietto M."/>
            <person name="Macias-Munoz A."/>
            <person name="McGill C.J."/>
            <person name="Rodriguez I.M."/>
            <person name="Rodriguez B."/>
            <person name="Murad R."/>
            <person name="Mortazavi A."/>
        </authorList>
    </citation>
    <scope>NUCLEOTIDE SEQUENCE [LARGE SCALE GENOMIC DNA]</scope>
    <source>
        <strain evidence="7 8">ALL</strain>
    </source>
</reference>
<proteinExistence type="predicted"/>
<accession>A0A4U5NYF6</accession>
<gene>
    <name evidence="7" type="ORF">L596_012599</name>
</gene>
<comment type="subcellular location">
    <subcellularLocation>
        <location evidence="1">Membrane</location>
    </subcellularLocation>
</comment>
<sequence>MAICMNVSQLSHLYLALNRAVVIFSPTRYKSIFSERVVYASTVFAWVLAIIICLPYFLPAYQIVFSVKDTVILQPSNQSVWVDIATYCSLSNLAILVVVDLIVFIRIKTVSILQNAAGTPGSARSKQKTLMERRFFFQVQISIFSRSNCINFSRFAKFFYSH</sequence>
<dbReference type="Proteomes" id="UP000298663">
    <property type="component" value="Unassembled WGS sequence"/>
</dbReference>
<protein>
    <recommendedName>
        <fullName evidence="6">G-protein coupled receptors family 1 profile domain-containing protein</fullName>
    </recommendedName>
</protein>
<keyword evidence="2 5" id="KW-0812">Transmembrane</keyword>
<keyword evidence="8" id="KW-1185">Reference proteome</keyword>
<feature type="transmembrane region" description="Helical" evidence="5">
    <location>
        <begin position="37"/>
        <end position="58"/>
    </location>
</feature>
<evidence type="ECO:0000256" key="4">
    <source>
        <dbReference type="ARBA" id="ARBA00023136"/>
    </source>
</evidence>
<dbReference type="GO" id="GO:0016020">
    <property type="term" value="C:membrane"/>
    <property type="evidence" value="ECO:0007669"/>
    <property type="project" value="UniProtKB-SubCell"/>
</dbReference>
<keyword evidence="3 5" id="KW-1133">Transmembrane helix</keyword>